<dbReference type="Proteomes" id="UP000634660">
    <property type="component" value="Unassembled WGS sequence"/>
</dbReference>
<dbReference type="RefSeq" id="WP_189829055.1">
    <property type="nucleotide sequence ID" value="NZ_BMVX01000028.1"/>
</dbReference>
<reference evidence="2" key="2">
    <citation type="submission" date="2020-09" db="EMBL/GenBank/DDBJ databases">
        <authorList>
            <person name="Sun Q."/>
            <person name="Ohkuma M."/>
        </authorList>
    </citation>
    <scope>NUCLEOTIDE SEQUENCE</scope>
    <source>
        <strain evidence="2">JCM 4834</strain>
    </source>
</reference>
<organism evidence="2 3">
    <name type="scientific">Streptomyces subrutilus</name>
    <dbReference type="NCBI Taxonomy" id="36818"/>
    <lineage>
        <taxon>Bacteria</taxon>
        <taxon>Bacillati</taxon>
        <taxon>Actinomycetota</taxon>
        <taxon>Actinomycetes</taxon>
        <taxon>Kitasatosporales</taxon>
        <taxon>Streptomycetaceae</taxon>
        <taxon>Streptomyces</taxon>
    </lineage>
</organism>
<dbReference type="AlphaFoldDB" id="A0A918R8W4"/>
<dbReference type="EMBL" id="BMVX01000028">
    <property type="protein sequence ID" value="GGZ89923.1"/>
    <property type="molecule type" value="Genomic_DNA"/>
</dbReference>
<gene>
    <name evidence="2" type="ORF">GCM10010371_57270</name>
</gene>
<feature type="domain" description="Bacteriophage T5 Orf172 DNA-binding" evidence="1">
    <location>
        <begin position="8"/>
        <end position="81"/>
    </location>
</feature>
<evidence type="ECO:0000313" key="2">
    <source>
        <dbReference type="EMBL" id="GGZ89923.1"/>
    </source>
</evidence>
<proteinExistence type="predicted"/>
<evidence type="ECO:0000259" key="1">
    <source>
        <dbReference type="SMART" id="SM00974"/>
    </source>
</evidence>
<accession>A0A918R8W4</accession>
<dbReference type="Pfam" id="PF13455">
    <property type="entry name" value="MUG113"/>
    <property type="match status" value="1"/>
</dbReference>
<reference evidence="2" key="1">
    <citation type="journal article" date="2014" name="Int. J. Syst. Evol. Microbiol.">
        <title>Complete genome sequence of Corynebacterium casei LMG S-19264T (=DSM 44701T), isolated from a smear-ripened cheese.</title>
        <authorList>
            <consortium name="US DOE Joint Genome Institute (JGI-PGF)"/>
            <person name="Walter F."/>
            <person name="Albersmeier A."/>
            <person name="Kalinowski J."/>
            <person name="Ruckert C."/>
        </authorList>
    </citation>
    <scope>NUCLEOTIDE SEQUENCE</scope>
    <source>
        <strain evidence="2">JCM 4834</strain>
    </source>
</reference>
<comment type="caution">
    <text evidence="2">The sequence shown here is derived from an EMBL/GenBank/DDBJ whole genome shotgun (WGS) entry which is preliminary data.</text>
</comment>
<dbReference type="InterPro" id="IPR018306">
    <property type="entry name" value="Phage_T5_Orf172_DNA-bd"/>
</dbReference>
<protein>
    <recommendedName>
        <fullName evidence="1">Bacteriophage T5 Orf172 DNA-binding domain-containing protein</fullName>
    </recommendedName>
</protein>
<dbReference type="SMART" id="SM00974">
    <property type="entry name" value="T5orf172"/>
    <property type="match status" value="1"/>
</dbReference>
<sequence length="203" mass="23203">MYVYVIGSMEPGPVKIGWSSHPAVRLKQLQTGYPHKLHLLYQHAGPRELEGVLHREFTGLRTHGEWFDFGAADPVSQIEEAASAYTRERSRHIEIRTDRAVLRGLWKLRLSLGARDILDQLAAMHDPDGVVEVTPDQLGEYLAAPPATIRHALADLDRAHLAWKLSHGRYQLNPTYGYRHGERNYEDLVKRMGPTLRYRKIPL</sequence>
<evidence type="ECO:0000313" key="3">
    <source>
        <dbReference type="Proteomes" id="UP000634660"/>
    </source>
</evidence>
<name>A0A918R8W4_9ACTN</name>